<evidence type="ECO:0000313" key="1">
    <source>
        <dbReference type="EMBL" id="KAF9580900.1"/>
    </source>
</evidence>
<proteinExistence type="predicted"/>
<keyword evidence="2" id="KW-1185">Reference proteome</keyword>
<sequence>MVKFYDSIEDRLMEWAREQKIFFVGTAPLTGKGTVNVSPKGHDCLRILGPNRVCYLDLT</sequence>
<organism evidence="1 2">
    <name type="scientific">Lunasporangiospora selenospora</name>
    <dbReference type="NCBI Taxonomy" id="979761"/>
    <lineage>
        <taxon>Eukaryota</taxon>
        <taxon>Fungi</taxon>
        <taxon>Fungi incertae sedis</taxon>
        <taxon>Mucoromycota</taxon>
        <taxon>Mortierellomycotina</taxon>
        <taxon>Mortierellomycetes</taxon>
        <taxon>Mortierellales</taxon>
        <taxon>Mortierellaceae</taxon>
        <taxon>Lunasporangiospora</taxon>
    </lineage>
</organism>
<name>A0A9P6KDM7_9FUNG</name>
<feature type="non-terminal residue" evidence="1">
    <location>
        <position position="59"/>
    </location>
</feature>
<dbReference type="Gene3D" id="2.30.110.10">
    <property type="entry name" value="Electron Transport, Fmn-binding Protein, Chain A"/>
    <property type="match status" value="1"/>
</dbReference>
<dbReference type="EMBL" id="JAABOA010001784">
    <property type="protein sequence ID" value="KAF9580900.1"/>
    <property type="molecule type" value="Genomic_DNA"/>
</dbReference>
<dbReference type="AlphaFoldDB" id="A0A9P6KDM7"/>
<reference evidence="1" key="1">
    <citation type="journal article" date="2020" name="Fungal Divers.">
        <title>Resolving the Mortierellaceae phylogeny through synthesis of multi-gene phylogenetics and phylogenomics.</title>
        <authorList>
            <person name="Vandepol N."/>
            <person name="Liber J."/>
            <person name="Desiro A."/>
            <person name="Na H."/>
            <person name="Kennedy M."/>
            <person name="Barry K."/>
            <person name="Grigoriev I.V."/>
            <person name="Miller A.N."/>
            <person name="O'Donnell K."/>
            <person name="Stajich J.E."/>
            <person name="Bonito G."/>
        </authorList>
    </citation>
    <scope>NUCLEOTIDE SEQUENCE</scope>
    <source>
        <strain evidence="1">KOD1015</strain>
    </source>
</reference>
<dbReference type="OrthoDB" id="539398at2759"/>
<dbReference type="InterPro" id="IPR012349">
    <property type="entry name" value="Split_barrel_FMN-bd"/>
</dbReference>
<gene>
    <name evidence="1" type="ORF">BGW38_002273</name>
</gene>
<dbReference type="PANTHER" id="PTHR39336:SF3">
    <property type="entry name" value="PYRIDOXAMINE PHOSPHATE OXIDASE"/>
    <property type="match status" value="1"/>
</dbReference>
<dbReference type="Proteomes" id="UP000780801">
    <property type="component" value="Unassembled WGS sequence"/>
</dbReference>
<dbReference type="PANTHER" id="PTHR39336">
    <property type="entry name" value="PYRIDOXAMINE PHOSPHATE OXIDASE FAMILY PROTEIN (AFU_ORTHOLOGUE AFUA_6G11440)"/>
    <property type="match status" value="1"/>
</dbReference>
<comment type="caution">
    <text evidence="1">The sequence shown here is derived from an EMBL/GenBank/DDBJ whole genome shotgun (WGS) entry which is preliminary data.</text>
</comment>
<protein>
    <submittedName>
        <fullName evidence="1">Uncharacterized protein</fullName>
    </submittedName>
</protein>
<accession>A0A9P6KDM7</accession>
<evidence type="ECO:0000313" key="2">
    <source>
        <dbReference type="Proteomes" id="UP000780801"/>
    </source>
</evidence>